<dbReference type="InterPro" id="IPR009187">
    <property type="entry name" value="Prok_Ku"/>
</dbReference>
<dbReference type="Gene3D" id="2.40.290.10">
    <property type="match status" value="1"/>
</dbReference>
<dbReference type="NCBIfam" id="TIGR02772">
    <property type="entry name" value="Ku_bact"/>
    <property type="match status" value="1"/>
</dbReference>
<dbReference type="Pfam" id="PF02735">
    <property type="entry name" value="Ku"/>
    <property type="match status" value="1"/>
</dbReference>
<dbReference type="AlphaFoldDB" id="D0LUZ0"/>
<dbReference type="STRING" id="502025.Hoch_3329"/>
<keyword evidence="6" id="KW-1185">Reference proteome</keyword>
<dbReference type="GO" id="GO:0003690">
    <property type="term" value="F:double-stranded DNA binding"/>
    <property type="evidence" value="ECO:0007669"/>
    <property type="project" value="UniProtKB-UniRule"/>
</dbReference>
<keyword evidence="1 2" id="KW-0238">DNA-binding</keyword>
<dbReference type="HOGENOM" id="CLU_048975_0_1_7"/>
<dbReference type="KEGG" id="hoh:Hoch_3329"/>
<dbReference type="EMBL" id="CP001804">
    <property type="protein sequence ID" value="ACY15831.1"/>
    <property type="molecule type" value="Genomic_DNA"/>
</dbReference>
<evidence type="ECO:0000256" key="1">
    <source>
        <dbReference type="ARBA" id="ARBA00023125"/>
    </source>
</evidence>
<evidence type="ECO:0000256" key="3">
    <source>
        <dbReference type="SAM" id="MobiDB-lite"/>
    </source>
</evidence>
<sequence length="286" mass="31654">MAARAHGSATLSFGLVSIPVKVYSSHQTGSQLSFHFIHDACGTRLKQQYICPTHDEVVPRADIAKGYEYAKGKHVQLTREEIKALEAVSDDAIALAEFVPADTVDPVYFDKAYYLGPAKGGNRAYHLLGQAMRDTGLVGIARYAARGRENVVMVRPHQEAGLVMHQLRYPDEVRTWDQIPIDEAPAIDERELDLAKRLIDQIASERFEPERYRDQVKERVLALIEEKLAGREIEVAAPTPRGEIIDLMEALKASLGAADADAEPARMPAKTAPRKTATRRKAAKSS</sequence>
<feature type="region of interest" description="Disordered" evidence="3">
    <location>
        <begin position="257"/>
        <end position="286"/>
    </location>
</feature>
<dbReference type="PANTHER" id="PTHR41251">
    <property type="entry name" value="NON-HOMOLOGOUS END JOINING PROTEIN KU"/>
    <property type="match status" value="1"/>
</dbReference>
<keyword evidence="2" id="KW-0233">DNA recombination</keyword>
<comment type="similarity">
    <text evidence="2">Belongs to the prokaryotic Ku family.</text>
</comment>
<dbReference type="GO" id="GO:0006310">
    <property type="term" value="P:DNA recombination"/>
    <property type="evidence" value="ECO:0007669"/>
    <property type="project" value="UniProtKB-KW"/>
</dbReference>
<dbReference type="PANTHER" id="PTHR41251:SF1">
    <property type="entry name" value="NON-HOMOLOGOUS END JOINING PROTEIN KU"/>
    <property type="match status" value="1"/>
</dbReference>
<evidence type="ECO:0000313" key="5">
    <source>
        <dbReference type="EMBL" id="ACY15831.1"/>
    </source>
</evidence>
<feature type="domain" description="Ku" evidence="4">
    <location>
        <begin position="55"/>
        <end position="184"/>
    </location>
</feature>
<evidence type="ECO:0000256" key="2">
    <source>
        <dbReference type="HAMAP-Rule" id="MF_01875"/>
    </source>
</evidence>
<keyword evidence="2" id="KW-0227">DNA damage</keyword>
<dbReference type="SUPFAM" id="SSF100939">
    <property type="entry name" value="SPOC domain-like"/>
    <property type="match status" value="1"/>
</dbReference>
<dbReference type="InterPro" id="IPR006164">
    <property type="entry name" value="DNA_bd_Ku70/Ku80"/>
</dbReference>
<dbReference type="PIRSF" id="PIRSF006493">
    <property type="entry name" value="Prok_Ku"/>
    <property type="match status" value="1"/>
</dbReference>
<dbReference type="RefSeq" id="WP_012828431.1">
    <property type="nucleotide sequence ID" value="NC_013440.1"/>
</dbReference>
<organism evidence="5 6">
    <name type="scientific">Haliangium ochraceum (strain DSM 14365 / JCM 11303 / SMP-2)</name>
    <dbReference type="NCBI Taxonomy" id="502025"/>
    <lineage>
        <taxon>Bacteria</taxon>
        <taxon>Pseudomonadati</taxon>
        <taxon>Myxococcota</taxon>
        <taxon>Polyangia</taxon>
        <taxon>Haliangiales</taxon>
        <taxon>Kofleriaceae</taxon>
        <taxon>Haliangium</taxon>
    </lineage>
</organism>
<dbReference type="InterPro" id="IPR016194">
    <property type="entry name" value="SPOC-like_C_dom_sf"/>
</dbReference>
<dbReference type="OrthoDB" id="9795084at2"/>
<comment type="subunit">
    <text evidence="2">Homodimer. Interacts with LigD.</text>
</comment>
<reference evidence="5 6" key="1">
    <citation type="journal article" date="2010" name="Stand. Genomic Sci.">
        <title>Complete genome sequence of Haliangium ochraceum type strain (SMP-2).</title>
        <authorList>
            <consortium name="US DOE Joint Genome Institute (JGI-PGF)"/>
            <person name="Ivanova N."/>
            <person name="Daum C."/>
            <person name="Lang E."/>
            <person name="Abt B."/>
            <person name="Kopitz M."/>
            <person name="Saunders E."/>
            <person name="Lapidus A."/>
            <person name="Lucas S."/>
            <person name="Glavina Del Rio T."/>
            <person name="Nolan M."/>
            <person name="Tice H."/>
            <person name="Copeland A."/>
            <person name="Cheng J.F."/>
            <person name="Chen F."/>
            <person name="Bruce D."/>
            <person name="Goodwin L."/>
            <person name="Pitluck S."/>
            <person name="Mavromatis K."/>
            <person name="Pati A."/>
            <person name="Mikhailova N."/>
            <person name="Chen A."/>
            <person name="Palaniappan K."/>
            <person name="Land M."/>
            <person name="Hauser L."/>
            <person name="Chang Y.J."/>
            <person name="Jeffries C.D."/>
            <person name="Detter J.C."/>
            <person name="Brettin T."/>
            <person name="Rohde M."/>
            <person name="Goker M."/>
            <person name="Bristow J."/>
            <person name="Markowitz V."/>
            <person name="Eisen J.A."/>
            <person name="Hugenholtz P."/>
            <person name="Kyrpides N.C."/>
            <person name="Klenk H.P."/>
        </authorList>
    </citation>
    <scope>NUCLEOTIDE SEQUENCE [LARGE SCALE GENOMIC DNA]</scope>
    <source>
        <strain evidence="6">DSM 14365 / CIP 107738 / JCM 11303 / AJ 13395 / SMP-2</strain>
    </source>
</reference>
<proteinExistence type="inferred from homology"/>
<dbReference type="SMART" id="SM00559">
    <property type="entry name" value="Ku78"/>
    <property type="match status" value="1"/>
</dbReference>
<evidence type="ECO:0000313" key="6">
    <source>
        <dbReference type="Proteomes" id="UP000001880"/>
    </source>
</evidence>
<gene>
    <name evidence="2" type="primary">ku</name>
    <name evidence="5" type="ordered locus">Hoch_3329</name>
</gene>
<dbReference type="GO" id="GO:0006303">
    <property type="term" value="P:double-strand break repair via nonhomologous end joining"/>
    <property type="evidence" value="ECO:0007669"/>
    <property type="project" value="UniProtKB-UniRule"/>
</dbReference>
<dbReference type="eggNOG" id="COG1273">
    <property type="taxonomic scope" value="Bacteria"/>
</dbReference>
<dbReference type="HAMAP" id="MF_01875">
    <property type="entry name" value="Prokaryotic_Ku"/>
    <property type="match status" value="1"/>
</dbReference>
<keyword evidence="2" id="KW-0234">DNA repair</keyword>
<dbReference type="CDD" id="cd00789">
    <property type="entry name" value="KU_like"/>
    <property type="match status" value="1"/>
</dbReference>
<evidence type="ECO:0000259" key="4">
    <source>
        <dbReference type="SMART" id="SM00559"/>
    </source>
</evidence>
<dbReference type="Proteomes" id="UP000001880">
    <property type="component" value="Chromosome"/>
</dbReference>
<accession>D0LUZ0</accession>
<comment type="function">
    <text evidence="2">With LigD forms a non-homologous end joining (NHEJ) DNA repair enzyme, which repairs dsDNA breaks with reduced fidelity. Binds linear dsDNA with 5'- and 3'- overhangs but not closed circular dsDNA nor ssDNA. Recruits and stimulates the ligase activity of LigD.</text>
</comment>
<protein>
    <recommendedName>
        <fullName evidence="2">Non-homologous end joining protein Ku</fullName>
    </recommendedName>
</protein>
<name>D0LUZ0_HALO1</name>
<feature type="compositionally biased region" description="Basic residues" evidence="3">
    <location>
        <begin position="272"/>
        <end position="286"/>
    </location>
</feature>